<dbReference type="PANTHER" id="PTHR45527">
    <property type="entry name" value="NONRIBOSOMAL PEPTIDE SYNTHETASE"/>
    <property type="match status" value="1"/>
</dbReference>
<reference evidence="5 6" key="1">
    <citation type="submission" date="2021-08" db="EMBL/GenBank/DDBJ databases">
        <title>The genome sequence of Chitinophaga sp. B61.</title>
        <authorList>
            <person name="Zhang X."/>
        </authorList>
    </citation>
    <scope>NUCLEOTIDE SEQUENCE [LARGE SCALE GENOMIC DNA]</scope>
    <source>
        <strain evidence="5 6">B61</strain>
    </source>
</reference>
<dbReference type="InterPro" id="IPR036736">
    <property type="entry name" value="ACP-like_sf"/>
</dbReference>
<dbReference type="InterPro" id="IPR023213">
    <property type="entry name" value="CAT-like_dom_sf"/>
</dbReference>
<dbReference type="Gene3D" id="3.30.300.30">
    <property type="match status" value="1"/>
</dbReference>
<dbReference type="PROSITE" id="PS50075">
    <property type="entry name" value="CARRIER"/>
    <property type="match status" value="1"/>
</dbReference>
<dbReference type="InterPro" id="IPR009081">
    <property type="entry name" value="PP-bd_ACP"/>
</dbReference>
<dbReference type="SUPFAM" id="SSF47336">
    <property type="entry name" value="ACP-like"/>
    <property type="match status" value="1"/>
</dbReference>
<dbReference type="InterPro" id="IPR045851">
    <property type="entry name" value="AMP-bd_C_sf"/>
</dbReference>
<dbReference type="Pfam" id="PF00550">
    <property type="entry name" value="PP-binding"/>
    <property type="match status" value="1"/>
</dbReference>
<name>A0ABS7G5Y0_9BACT</name>
<evidence type="ECO:0000313" key="6">
    <source>
        <dbReference type="Proteomes" id="UP000812961"/>
    </source>
</evidence>
<proteinExistence type="predicted"/>
<feature type="domain" description="Carrier" evidence="4">
    <location>
        <begin position="899"/>
        <end position="974"/>
    </location>
</feature>
<keyword evidence="6" id="KW-1185">Reference proteome</keyword>
<dbReference type="PROSITE" id="PS00012">
    <property type="entry name" value="PHOSPHOPANTETHEINE"/>
    <property type="match status" value="1"/>
</dbReference>
<evidence type="ECO:0000259" key="4">
    <source>
        <dbReference type="PROSITE" id="PS50075"/>
    </source>
</evidence>
<evidence type="ECO:0000313" key="5">
    <source>
        <dbReference type="EMBL" id="MBW8683032.1"/>
    </source>
</evidence>
<dbReference type="InterPro" id="IPR001242">
    <property type="entry name" value="Condensation_dom"/>
</dbReference>
<dbReference type="Pfam" id="PF00501">
    <property type="entry name" value="AMP-binding"/>
    <property type="match status" value="1"/>
</dbReference>
<evidence type="ECO:0000256" key="3">
    <source>
        <dbReference type="ARBA" id="ARBA00022553"/>
    </source>
</evidence>
<protein>
    <submittedName>
        <fullName evidence="5">Amino acid adenylation domain-containing protein</fullName>
    </submittedName>
</protein>
<dbReference type="CDD" id="cd19531">
    <property type="entry name" value="LCL_NRPS-like"/>
    <property type="match status" value="1"/>
</dbReference>
<dbReference type="Proteomes" id="UP000812961">
    <property type="component" value="Unassembled WGS sequence"/>
</dbReference>
<comment type="cofactor">
    <cofactor evidence="1">
        <name>pantetheine 4'-phosphate</name>
        <dbReference type="ChEBI" id="CHEBI:47942"/>
    </cofactor>
</comment>
<dbReference type="PROSITE" id="PS00455">
    <property type="entry name" value="AMP_BINDING"/>
    <property type="match status" value="1"/>
</dbReference>
<dbReference type="PANTHER" id="PTHR45527:SF1">
    <property type="entry name" value="FATTY ACID SYNTHASE"/>
    <property type="match status" value="1"/>
</dbReference>
<dbReference type="InterPro" id="IPR006162">
    <property type="entry name" value="Ppantetheine_attach_site"/>
</dbReference>
<dbReference type="RefSeq" id="WP_220248265.1">
    <property type="nucleotide sequence ID" value="NZ_JAICCF010000001.1"/>
</dbReference>
<keyword evidence="3" id="KW-0597">Phosphoprotein</keyword>
<dbReference type="InterPro" id="IPR000873">
    <property type="entry name" value="AMP-dep_synth/lig_dom"/>
</dbReference>
<dbReference type="Pfam" id="PF00668">
    <property type="entry name" value="Condensation"/>
    <property type="match status" value="2"/>
</dbReference>
<dbReference type="InterPro" id="IPR020845">
    <property type="entry name" value="AMP-binding_CS"/>
</dbReference>
<keyword evidence="2" id="KW-0596">Phosphopantetheine</keyword>
<dbReference type="Gene3D" id="3.40.50.12780">
    <property type="entry name" value="N-terminal domain of ligase-like"/>
    <property type="match status" value="1"/>
</dbReference>
<dbReference type="CDD" id="cd05930">
    <property type="entry name" value="A_NRPS"/>
    <property type="match status" value="1"/>
</dbReference>
<sequence length="1437" mass="161645">MRKQTYELSPQQQLLYINSNDREPAQTTMSFLVQVADSGKLDTAIREVSSEEPHQQMVVRYYEEEGIPVVMQEEGQLPALRIKRTPAQDGAMLVEMEADSYFYDSWSLVALMHKILAAYNGRPAAAPEIDYLQYAAWKNQLPAGQEDSNRQYWENNTRADIPPKISFSTVTGKPAKLFSHTLTANKTLATAYAEGSQKEVMLLAAWYLVLWKLSGEEEAFRMGYVHHGRSFSQLYQNTGAFAITLPFQPGTVTQDTTLPDYISIIQSALNNIEEQKEFVPVNETYAKFAMTQLGFQFEYIDQELFAEEDTFTIAGSSVDDPALRLRLQVHHTNTAITATYIYDAAQFEEEDAAFVIQLWAHYCMQLLSGGVATIGQLPSLTTAMPAEENVTAAQTETVTSIFLSLADEYLTKTAVVDETGSYTYGQLDKDATALAMLLAQKGIGNGDRIGILCDAGYSLMVFMLGILKAGAAYVPVDATDSRERMIHIAADAALKYILTEEKYTTLTTAIPDVTPLYYRHEQQTVVNVKLPVRNPLDVAYVIYTSGTTGKPKGVAITDSSLVNYVQWLQADLGVDSGDSSILLSSYAFDLGYTATWGTVLSGGTIHFVDKEMLYQTDEVLKYILSHSITYLKLTPAYFGLLINAVNAGTLEHSALRMILLGGEKINVADVQQAHRIAPHIQFVNHYGPTETTVGCIAHRIDITRLDAYQARPVIGQPIHNNTAFLLDALLSPVSPGVIGNIYIGGAGLAQGYLHQPVLTAQKFIEHPVYGRLYATGDVGIQFLNGDILFLGRSDNQVKIRGYRVEPEEVRHVIAALPGISRAVVYVQQTGGEPVLVAFLISAEKVDTDNLKETLKAFLPDYMVPSFLVQTDKIPVTANNKTDYKQLDKMLEKSPVADMQGYSPVQQQMINLWRDVLKAPHLEADDNFFSAGGHSLKAIQLLSRVHKEFSVKLTLKDIYNNPTPYLLAGLLPVSGQEWYEHITPVPQQERYKVSNSQKRMWLSSLRKENRHLFNVPLSYRIEGALDTALFTDAFRYLIARHESLRTLFRFADGDIYQYVLPADQVAFDIPVIEVSGDPAELIKTESLTPFDLDQDIPIRTTLLKVADDDHILLITLHHIVSDGWSREIIYKEVIAVYNAMFSRITPSLKPLQIQYKDYVYWHERKYATQETFWKHFLSAGIPSVSFPLDNERPAMISHEGYARTLVIDGERLEGIRAVLEKKNINQTDFCIALFGLLLYQYTAQEQFIIGTITSGRTHIDLEPLIGSFINFLPLKMTVDPALTLEEYVRYNSQEFLKSYANEDYPFDLMVEQFVQHTDYSRNPVFDTTIIFHHEENMALNPRLASGAVISEYTSSADLMDVAKIDFKIDVTFRRSEMLLRLEYNTRLFRHETMLQFLSRYEQMLSTYPAFLDRTIGTLPEELSGVAMTGDDEFGELII</sequence>
<dbReference type="SUPFAM" id="SSF52777">
    <property type="entry name" value="CoA-dependent acyltransferases"/>
    <property type="match status" value="4"/>
</dbReference>
<dbReference type="Gene3D" id="1.10.1200.10">
    <property type="entry name" value="ACP-like"/>
    <property type="match status" value="1"/>
</dbReference>
<accession>A0ABS7G5Y0</accession>
<comment type="caution">
    <text evidence="5">The sequence shown here is derived from an EMBL/GenBank/DDBJ whole genome shotgun (WGS) entry which is preliminary data.</text>
</comment>
<dbReference type="EMBL" id="JAICCF010000001">
    <property type="protein sequence ID" value="MBW8683032.1"/>
    <property type="molecule type" value="Genomic_DNA"/>
</dbReference>
<evidence type="ECO:0000256" key="1">
    <source>
        <dbReference type="ARBA" id="ARBA00001957"/>
    </source>
</evidence>
<dbReference type="Gene3D" id="3.30.559.10">
    <property type="entry name" value="Chloramphenicol acetyltransferase-like domain"/>
    <property type="match status" value="2"/>
</dbReference>
<organism evidence="5 6">
    <name type="scientific">Chitinophaga rhizophila</name>
    <dbReference type="NCBI Taxonomy" id="2866212"/>
    <lineage>
        <taxon>Bacteria</taxon>
        <taxon>Pseudomonadati</taxon>
        <taxon>Bacteroidota</taxon>
        <taxon>Chitinophagia</taxon>
        <taxon>Chitinophagales</taxon>
        <taxon>Chitinophagaceae</taxon>
        <taxon>Chitinophaga</taxon>
    </lineage>
</organism>
<gene>
    <name evidence="5" type="ORF">K1Y79_01680</name>
</gene>
<evidence type="ECO:0000256" key="2">
    <source>
        <dbReference type="ARBA" id="ARBA00022450"/>
    </source>
</evidence>
<dbReference type="InterPro" id="IPR042099">
    <property type="entry name" value="ANL_N_sf"/>
</dbReference>
<dbReference type="NCBIfam" id="TIGR01733">
    <property type="entry name" value="AA-adenyl-dom"/>
    <property type="match status" value="1"/>
</dbReference>
<dbReference type="SUPFAM" id="SSF56801">
    <property type="entry name" value="Acetyl-CoA synthetase-like"/>
    <property type="match status" value="1"/>
</dbReference>
<dbReference type="Gene3D" id="3.30.559.30">
    <property type="entry name" value="Nonribosomal peptide synthetase, condensation domain"/>
    <property type="match status" value="2"/>
</dbReference>
<dbReference type="InterPro" id="IPR010071">
    <property type="entry name" value="AA_adenyl_dom"/>
</dbReference>